<feature type="chain" id="PRO_5010548784" evidence="1">
    <location>
        <begin position="24"/>
        <end position="541"/>
    </location>
</feature>
<reference evidence="2 3" key="1">
    <citation type="submission" date="2017-02" db="EMBL/GenBank/DDBJ databases">
        <authorList>
            <person name="Peterson S.W."/>
        </authorList>
    </citation>
    <scope>NUCLEOTIDE SEQUENCE [LARGE SCALE GENOMIC DNA]</scope>
    <source>
        <strain evidence="2 3">ATCC 43324</strain>
    </source>
</reference>
<dbReference type="Gene3D" id="2.60.40.2630">
    <property type="match status" value="1"/>
</dbReference>
<dbReference type="RefSeq" id="WP_025071408.1">
    <property type="nucleotide sequence ID" value="NZ_FUXK01000005.1"/>
</dbReference>
<dbReference type="PROSITE" id="PS51257">
    <property type="entry name" value="PROKAR_LIPOPROTEIN"/>
    <property type="match status" value="1"/>
</dbReference>
<dbReference type="STRING" id="28136.SAMN02745202_00591"/>
<sequence length="541" mass="60433">MRKYYIQNIIWACSVLLMSCVNDVTPAQQEKVSLDTTKVAVATLAGYQPQTRTATRTTATHVKGTPVTVFWENTDRIWVKADDGVYRQSDAATFPIMGNKAQANFKLFTGYYHQFNPEVRYTNTSSEHTVIIQKNQSQSEAGKFNHLGASGDCGTATAIGGGGDFKFTLQHKAAYLCLYPRIANAGLCPNIRLEKITVLSTTVPIAGTYNFSDGKIKDKTPTTPSNSITLNTNSAVLSTTTSDAKSFCVVLCPNSSTLTLNVVYTIKDPLTQVSVDITKSITETFGEGEIYDYTAWLDKDILFINPKFFTWDAQREYWFGYENEQPILSNEKPGATTGPNYPKLKTDPRWYHENPSPSTPSALAASRSCAVCPTVNELCWYVMKGEPHYDSNKPWSFKNHLYKGGTWLKKKATILQDNPSISTWRFTNRYPDANGVDRDWRTETSIKLNENPLVNPYISPSPTLSVTPKTTPLSNPNEYFFLPSLGSYLWDKNYYMGAKGYFWGQDASPNSVNAFALYCEPTKIYVGANNRINGFAVQAFE</sequence>
<name>A0A1T4M1R5_9BACT</name>
<evidence type="ECO:0000313" key="3">
    <source>
        <dbReference type="Proteomes" id="UP000190065"/>
    </source>
</evidence>
<dbReference type="Proteomes" id="UP000190065">
    <property type="component" value="Unassembled WGS sequence"/>
</dbReference>
<dbReference type="AlphaFoldDB" id="A0A1T4M1R5"/>
<proteinExistence type="predicted"/>
<accession>A0A1T4M1R5</accession>
<feature type="signal peptide" evidence="1">
    <location>
        <begin position="1"/>
        <end position="23"/>
    </location>
</feature>
<keyword evidence="1" id="KW-0732">Signal</keyword>
<evidence type="ECO:0000256" key="1">
    <source>
        <dbReference type="SAM" id="SignalP"/>
    </source>
</evidence>
<dbReference type="EMBL" id="FUXK01000005">
    <property type="protein sequence ID" value="SJZ60825.1"/>
    <property type="molecule type" value="Genomic_DNA"/>
</dbReference>
<gene>
    <name evidence="2" type="ORF">SAMN02745202_00591</name>
</gene>
<protein>
    <submittedName>
        <fullName evidence="2">Fimbrillin-like</fullName>
    </submittedName>
</protein>
<evidence type="ECO:0000313" key="2">
    <source>
        <dbReference type="EMBL" id="SJZ60825.1"/>
    </source>
</evidence>
<organism evidence="2 3">
    <name type="scientific">Segatella oulorum</name>
    <dbReference type="NCBI Taxonomy" id="28136"/>
    <lineage>
        <taxon>Bacteria</taxon>
        <taxon>Pseudomonadati</taxon>
        <taxon>Bacteroidota</taxon>
        <taxon>Bacteroidia</taxon>
        <taxon>Bacteroidales</taxon>
        <taxon>Prevotellaceae</taxon>
        <taxon>Segatella</taxon>
    </lineage>
</organism>